<dbReference type="KEGG" id="vnx:VNE69_07231"/>
<dbReference type="SMART" id="SM00220">
    <property type="entry name" value="S_TKc"/>
    <property type="match status" value="1"/>
</dbReference>
<dbReference type="EMBL" id="CP142732">
    <property type="protein sequence ID" value="WUR04165.1"/>
    <property type="molecule type" value="Genomic_DNA"/>
</dbReference>
<keyword evidence="8" id="KW-1185">Reference proteome</keyword>
<evidence type="ECO:0000256" key="4">
    <source>
        <dbReference type="ARBA" id="ARBA00022777"/>
    </source>
</evidence>
<keyword evidence="2" id="KW-0808">Transferase</keyword>
<protein>
    <submittedName>
        <fullName evidence="7">cAMP-dependent protein kinase catalytic subunit</fullName>
    </submittedName>
</protein>
<dbReference type="GO" id="GO:0004674">
    <property type="term" value="F:protein serine/threonine kinase activity"/>
    <property type="evidence" value="ECO:0007669"/>
    <property type="project" value="UniProtKB-KW"/>
</dbReference>
<dbReference type="PROSITE" id="PS50011">
    <property type="entry name" value="PROTEIN_KINASE_DOM"/>
    <property type="match status" value="1"/>
</dbReference>
<keyword evidence="1" id="KW-0723">Serine/threonine-protein kinase</keyword>
<dbReference type="GeneID" id="90541987"/>
<dbReference type="Pfam" id="PF00069">
    <property type="entry name" value="Pkinase"/>
    <property type="match status" value="1"/>
</dbReference>
<evidence type="ECO:0000256" key="5">
    <source>
        <dbReference type="ARBA" id="ARBA00022840"/>
    </source>
</evidence>
<dbReference type="SUPFAM" id="SSF56112">
    <property type="entry name" value="Protein kinase-like (PK-like)"/>
    <property type="match status" value="1"/>
</dbReference>
<dbReference type="Proteomes" id="UP001334084">
    <property type="component" value="Chromosome 7"/>
</dbReference>
<dbReference type="RefSeq" id="XP_065330310.1">
    <property type="nucleotide sequence ID" value="XM_065474238.1"/>
</dbReference>
<evidence type="ECO:0000313" key="8">
    <source>
        <dbReference type="Proteomes" id="UP001334084"/>
    </source>
</evidence>
<reference evidence="7" key="1">
    <citation type="journal article" date="2024" name="BMC Genomics">
        <title>Functional annotation of a divergent genome using sequence and structure-based similarity.</title>
        <authorList>
            <person name="Svedberg D."/>
            <person name="Winiger R.R."/>
            <person name="Berg A."/>
            <person name="Sharma H."/>
            <person name="Tellgren-Roth C."/>
            <person name="Debrunner-Vossbrinck B.A."/>
            <person name="Vossbrinck C.R."/>
            <person name="Barandun J."/>
        </authorList>
    </citation>
    <scope>NUCLEOTIDE SEQUENCE</scope>
    <source>
        <strain evidence="7">Illinois isolate</strain>
    </source>
</reference>
<dbReference type="PANTHER" id="PTHR24351">
    <property type="entry name" value="RIBOSOMAL PROTEIN S6 KINASE"/>
    <property type="match status" value="1"/>
</dbReference>
<feature type="domain" description="Protein kinase" evidence="6">
    <location>
        <begin position="7"/>
        <end position="257"/>
    </location>
</feature>
<evidence type="ECO:0000259" key="6">
    <source>
        <dbReference type="PROSITE" id="PS50011"/>
    </source>
</evidence>
<evidence type="ECO:0000313" key="7">
    <source>
        <dbReference type="EMBL" id="WUR04165.1"/>
    </source>
</evidence>
<keyword evidence="5" id="KW-0067">ATP-binding</keyword>
<dbReference type="AlphaFoldDB" id="A0AAX4JDW2"/>
<accession>A0AAX4JDW2</accession>
<keyword evidence="3" id="KW-0547">Nucleotide-binding</keyword>
<evidence type="ECO:0000256" key="3">
    <source>
        <dbReference type="ARBA" id="ARBA00022741"/>
    </source>
</evidence>
<organism evidence="7 8">
    <name type="scientific">Vairimorpha necatrix</name>
    <dbReference type="NCBI Taxonomy" id="6039"/>
    <lineage>
        <taxon>Eukaryota</taxon>
        <taxon>Fungi</taxon>
        <taxon>Fungi incertae sedis</taxon>
        <taxon>Microsporidia</taxon>
        <taxon>Nosematidae</taxon>
        <taxon>Vairimorpha</taxon>
    </lineage>
</organism>
<dbReference type="Gene3D" id="3.30.200.20">
    <property type="entry name" value="Phosphorylase Kinase, domain 1"/>
    <property type="match status" value="1"/>
</dbReference>
<dbReference type="Gene3D" id="1.10.510.10">
    <property type="entry name" value="Transferase(Phosphotransferase) domain 1"/>
    <property type="match status" value="1"/>
</dbReference>
<evidence type="ECO:0000256" key="2">
    <source>
        <dbReference type="ARBA" id="ARBA00022679"/>
    </source>
</evidence>
<gene>
    <name evidence="7" type="ORF">VNE69_07231</name>
</gene>
<dbReference type="InterPro" id="IPR000719">
    <property type="entry name" value="Prot_kinase_dom"/>
</dbReference>
<dbReference type="GO" id="GO:0005524">
    <property type="term" value="F:ATP binding"/>
    <property type="evidence" value="ECO:0007669"/>
    <property type="project" value="UniProtKB-KW"/>
</dbReference>
<dbReference type="InterPro" id="IPR011009">
    <property type="entry name" value="Kinase-like_dom_sf"/>
</dbReference>
<proteinExistence type="predicted"/>
<sequence>MIEKKDVKCIKKTTCGPFYDNFIIFIKNKFVKTNIFDLRIMNKSIIIKYEEEKLIQYEYYIRIRLRHPFLVNVLFSFQDYDNLFLIMEFANTNFQEFLKIRGTFTKKAAKFYICEIILVIEYLHSRNQTYGFFVSKNIFVNDKGHIKLKYEFLNAIIEKRGGVRDFIDYTAPEYILNGKITQSTDIWQIGILLFHMLVGYTPFNNESYDLTKRAILNQDFSFPEFVDVNSRDLIRKILEKDSTKRINFSEMKKHPFFGDVDWDAVHKQTLEPPFLFDELSKYKNASPADLDKIYTSDYYNEQNKDGYGKAFRYFGRIDADNPFIKKN</sequence>
<keyword evidence="4 7" id="KW-0418">Kinase</keyword>
<name>A0AAX4JDW2_9MICR</name>
<evidence type="ECO:0000256" key="1">
    <source>
        <dbReference type="ARBA" id="ARBA00022527"/>
    </source>
</evidence>